<dbReference type="InterPro" id="IPR043129">
    <property type="entry name" value="ATPase_NBD"/>
</dbReference>
<evidence type="ECO:0000313" key="3">
    <source>
        <dbReference type="Proteomes" id="UP001418444"/>
    </source>
</evidence>
<protein>
    <submittedName>
        <fullName evidence="2">ROK family protein</fullName>
    </submittedName>
</protein>
<dbReference type="PANTHER" id="PTHR18964:SF173">
    <property type="entry name" value="GLUCOKINASE"/>
    <property type="match status" value="1"/>
</dbReference>
<dbReference type="Proteomes" id="UP001418444">
    <property type="component" value="Unassembled WGS sequence"/>
</dbReference>
<proteinExistence type="inferred from homology"/>
<evidence type="ECO:0000313" key="2">
    <source>
        <dbReference type="EMBL" id="GAA3963873.1"/>
    </source>
</evidence>
<organism evidence="2 3">
    <name type="scientific">Gordonia caeni</name>
    <dbReference type="NCBI Taxonomy" id="1007097"/>
    <lineage>
        <taxon>Bacteria</taxon>
        <taxon>Bacillati</taxon>
        <taxon>Actinomycetota</taxon>
        <taxon>Actinomycetes</taxon>
        <taxon>Mycobacteriales</taxon>
        <taxon>Gordoniaceae</taxon>
        <taxon>Gordonia</taxon>
    </lineage>
</organism>
<dbReference type="Gene3D" id="3.30.420.40">
    <property type="match status" value="2"/>
</dbReference>
<dbReference type="InterPro" id="IPR000600">
    <property type="entry name" value="ROK"/>
</dbReference>
<dbReference type="RefSeq" id="WP_344784281.1">
    <property type="nucleotide sequence ID" value="NZ_BAAAZW010000007.1"/>
</dbReference>
<accession>A0ABP7PDN0</accession>
<dbReference type="PROSITE" id="PS01125">
    <property type="entry name" value="ROK"/>
    <property type="match status" value="1"/>
</dbReference>
<comment type="caution">
    <text evidence="2">The sequence shown here is derived from an EMBL/GenBank/DDBJ whole genome shotgun (WGS) entry which is preliminary data.</text>
</comment>
<sequence>MSTSANDLTIGIDIGGTSVRAAVVDGHGSMLDTLRAATPPTAAALEHCLDRLVAELRDRWAVQAVGLAIAGFLSPDCRTVRFAPHLAWREAAVPAEMSARVGLPVFAEHDANSAALAELHFGAAARGHNTLVLALGTGIGAGMLMGGQIYRGSFGVAPELGHVVVIPEGRPCSCGKRGCLERYCSGTGLVDTVIELLAQSESGHSVLAAESAADPGSLTGRRVAAAAAEGDPIAVAAFASLAHWLGQGMAMIADVFDPDLIVIAGGLGTASGLYLDEAREHYASMVTGAGHRQLARIRPTQLGESAGVIGAAQVARMGLAAGSEPAAALARTAQ</sequence>
<dbReference type="EMBL" id="BAAAZW010000007">
    <property type="protein sequence ID" value="GAA3963873.1"/>
    <property type="molecule type" value="Genomic_DNA"/>
</dbReference>
<dbReference type="SUPFAM" id="SSF53067">
    <property type="entry name" value="Actin-like ATPase domain"/>
    <property type="match status" value="1"/>
</dbReference>
<dbReference type="PANTHER" id="PTHR18964">
    <property type="entry name" value="ROK (REPRESSOR, ORF, KINASE) FAMILY"/>
    <property type="match status" value="1"/>
</dbReference>
<name>A0ABP7PDN0_9ACTN</name>
<gene>
    <name evidence="2" type="ORF">GCM10022231_25300</name>
</gene>
<evidence type="ECO:0000256" key="1">
    <source>
        <dbReference type="ARBA" id="ARBA00006479"/>
    </source>
</evidence>
<dbReference type="Pfam" id="PF00480">
    <property type="entry name" value="ROK"/>
    <property type="match status" value="1"/>
</dbReference>
<reference evidence="3" key="1">
    <citation type="journal article" date="2019" name="Int. J. Syst. Evol. Microbiol.">
        <title>The Global Catalogue of Microorganisms (GCM) 10K type strain sequencing project: providing services to taxonomists for standard genome sequencing and annotation.</title>
        <authorList>
            <consortium name="The Broad Institute Genomics Platform"/>
            <consortium name="The Broad Institute Genome Sequencing Center for Infectious Disease"/>
            <person name="Wu L."/>
            <person name="Ma J."/>
        </authorList>
    </citation>
    <scope>NUCLEOTIDE SEQUENCE [LARGE SCALE GENOMIC DNA]</scope>
    <source>
        <strain evidence="3">JCM 16923</strain>
    </source>
</reference>
<keyword evidence="3" id="KW-1185">Reference proteome</keyword>
<dbReference type="InterPro" id="IPR049874">
    <property type="entry name" value="ROK_cs"/>
</dbReference>
<comment type="similarity">
    <text evidence="1">Belongs to the ROK (NagC/XylR) family.</text>
</comment>